<evidence type="ECO:0000259" key="4">
    <source>
        <dbReference type="PROSITE" id="PS50943"/>
    </source>
</evidence>
<dbReference type="GO" id="GO:0005829">
    <property type="term" value="C:cytosol"/>
    <property type="evidence" value="ECO:0007669"/>
    <property type="project" value="TreeGrafter"/>
</dbReference>
<keyword evidence="3" id="KW-0804">Transcription</keyword>
<feature type="domain" description="HTH cro/C1-type" evidence="4">
    <location>
        <begin position="13"/>
        <end position="68"/>
    </location>
</feature>
<dbReference type="GO" id="GO:0003700">
    <property type="term" value="F:DNA-binding transcription factor activity"/>
    <property type="evidence" value="ECO:0007669"/>
    <property type="project" value="TreeGrafter"/>
</dbReference>
<sequence>MSQAILKKFSQKLRKERLRCNLSQETLAQKAKLSRNFIGMLERGERNVTISTLEDIAQALKVEPWELLRF</sequence>
<dbReference type="Proteomes" id="UP000178168">
    <property type="component" value="Unassembled WGS sequence"/>
</dbReference>
<evidence type="ECO:0000256" key="1">
    <source>
        <dbReference type="ARBA" id="ARBA00023015"/>
    </source>
</evidence>
<dbReference type="AlphaFoldDB" id="A0A1G2SMV0"/>
<dbReference type="Pfam" id="PF01381">
    <property type="entry name" value="HTH_3"/>
    <property type="match status" value="1"/>
</dbReference>
<keyword evidence="2" id="KW-0238">DNA-binding</keyword>
<organism evidence="5 6">
    <name type="scientific">Candidatus Yonathbacteria bacterium RIFOXYD1_FULL_52_36</name>
    <dbReference type="NCBI Taxonomy" id="1802730"/>
    <lineage>
        <taxon>Bacteria</taxon>
        <taxon>Candidatus Yonathiibacteriota</taxon>
    </lineage>
</organism>
<dbReference type="InterPro" id="IPR001387">
    <property type="entry name" value="Cro/C1-type_HTH"/>
</dbReference>
<gene>
    <name evidence="5" type="ORF">A2591_01790</name>
</gene>
<accession>A0A1G2SMV0</accession>
<evidence type="ECO:0000256" key="3">
    <source>
        <dbReference type="ARBA" id="ARBA00023163"/>
    </source>
</evidence>
<evidence type="ECO:0000313" key="6">
    <source>
        <dbReference type="Proteomes" id="UP000178168"/>
    </source>
</evidence>
<dbReference type="SMART" id="SM00530">
    <property type="entry name" value="HTH_XRE"/>
    <property type="match status" value="1"/>
</dbReference>
<dbReference type="SUPFAM" id="SSF47413">
    <property type="entry name" value="lambda repressor-like DNA-binding domains"/>
    <property type="match status" value="1"/>
</dbReference>
<evidence type="ECO:0000313" key="5">
    <source>
        <dbReference type="EMBL" id="OHA86274.1"/>
    </source>
</evidence>
<evidence type="ECO:0000256" key="2">
    <source>
        <dbReference type="ARBA" id="ARBA00023125"/>
    </source>
</evidence>
<comment type="caution">
    <text evidence="5">The sequence shown here is derived from an EMBL/GenBank/DDBJ whole genome shotgun (WGS) entry which is preliminary data.</text>
</comment>
<dbReference type="InterPro" id="IPR010982">
    <property type="entry name" value="Lambda_DNA-bd_dom_sf"/>
</dbReference>
<dbReference type="EMBL" id="MHUZ01000005">
    <property type="protein sequence ID" value="OHA86274.1"/>
    <property type="molecule type" value="Genomic_DNA"/>
</dbReference>
<dbReference type="Gene3D" id="1.10.260.40">
    <property type="entry name" value="lambda repressor-like DNA-binding domains"/>
    <property type="match status" value="1"/>
</dbReference>
<keyword evidence="1" id="KW-0805">Transcription regulation</keyword>
<proteinExistence type="predicted"/>
<dbReference type="PANTHER" id="PTHR46797">
    <property type="entry name" value="HTH-TYPE TRANSCRIPTIONAL REGULATOR"/>
    <property type="match status" value="1"/>
</dbReference>
<name>A0A1G2SMV0_9BACT</name>
<dbReference type="STRING" id="1802730.A2591_01790"/>
<dbReference type="CDD" id="cd00093">
    <property type="entry name" value="HTH_XRE"/>
    <property type="match status" value="1"/>
</dbReference>
<dbReference type="PROSITE" id="PS50943">
    <property type="entry name" value="HTH_CROC1"/>
    <property type="match status" value="1"/>
</dbReference>
<dbReference type="PANTHER" id="PTHR46797:SF23">
    <property type="entry name" value="HTH-TYPE TRANSCRIPTIONAL REGULATOR SUTR"/>
    <property type="match status" value="1"/>
</dbReference>
<dbReference type="GO" id="GO:0003677">
    <property type="term" value="F:DNA binding"/>
    <property type="evidence" value="ECO:0007669"/>
    <property type="project" value="UniProtKB-KW"/>
</dbReference>
<dbReference type="InterPro" id="IPR050807">
    <property type="entry name" value="TransReg_Diox_bact_type"/>
</dbReference>
<protein>
    <recommendedName>
        <fullName evidence="4">HTH cro/C1-type domain-containing protein</fullName>
    </recommendedName>
</protein>
<reference evidence="5 6" key="1">
    <citation type="journal article" date="2016" name="Nat. Commun.">
        <title>Thousands of microbial genomes shed light on interconnected biogeochemical processes in an aquifer system.</title>
        <authorList>
            <person name="Anantharaman K."/>
            <person name="Brown C.T."/>
            <person name="Hug L.A."/>
            <person name="Sharon I."/>
            <person name="Castelle C.J."/>
            <person name="Probst A.J."/>
            <person name="Thomas B.C."/>
            <person name="Singh A."/>
            <person name="Wilkins M.J."/>
            <person name="Karaoz U."/>
            <person name="Brodie E.L."/>
            <person name="Williams K.H."/>
            <person name="Hubbard S.S."/>
            <person name="Banfield J.F."/>
        </authorList>
    </citation>
    <scope>NUCLEOTIDE SEQUENCE [LARGE SCALE GENOMIC DNA]</scope>
</reference>